<reference evidence="2 3" key="1">
    <citation type="submission" date="2011-11" db="EMBL/GenBank/DDBJ databases">
        <authorList>
            <person name="Weinstock G."/>
            <person name="Sodergren E."/>
            <person name="Clifton S."/>
            <person name="Fulton L."/>
            <person name="Fulton B."/>
            <person name="Courtney L."/>
            <person name="Fronick C."/>
            <person name="Harrison M."/>
            <person name="Strong C."/>
            <person name="Farmer C."/>
            <person name="Delahaunty K."/>
            <person name="Markovic C."/>
            <person name="Hall O."/>
            <person name="Minx P."/>
            <person name="Tomlinson C."/>
            <person name="Mitreva M."/>
            <person name="Hou S."/>
            <person name="Chen J."/>
            <person name="Wollam A."/>
            <person name="Pepin K.H."/>
            <person name="Johnson M."/>
            <person name="Bhonagiri V."/>
            <person name="Zhang X."/>
            <person name="Suruliraj S."/>
            <person name="Warren W."/>
            <person name="Chinwalla A."/>
            <person name="Mardis E.R."/>
            <person name="Wilson R.K."/>
        </authorList>
    </citation>
    <scope>NUCLEOTIDE SEQUENCE [LARGE SCALE GENOMIC DNA]</scope>
    <source>
        <strain evidence="2 3">YIT 11816</strain>
    </source>
</reference>
<gene>
    <name evidence="2" type="ORF">HMPREF9440_01895</name>
</gene>
<dbReference type="SUPFAM" id="SSF52980">
    <property type="entry name" value="Restriction endonuclease-like"/>
    <property type="match status" value="1"/>
</dbReference>
<dbReference type="OrthoDB" id="9152329at2"/>
<comment type="caution">
    <text evidence="2">The sequence shown here is derived from an EMBL/GenBank/DDBJ whole genome shotgun (WGS) entry which is preliminary data.</text>
</comment>
<evidence type="ECO:0000313" key="3">
    <source>
        <dbReference type="Proteomes" id="UP000004956"/>
    </source>
</evidence>
<sequence>MREFFRGKRGACFTGLEGGAQTNLRGLSAALFSGFGFSPPYGVFLSFEQALEYAFEQSLEERTVLILDDYQLLVRADPSVSSILQHLIDRHKDASKLMLLICGAPVDWMEANVMGYCAALYGRRTGQLRVNPLGFFEARRLLPSLPPEDAAILYGSVGGMPRHLARFAGEASAAEAPRKHWFSTDGCFFGEAMAVLRQEVRALPTYVDTLAALANGSSCLADIARQTKRPTAAVIKTLAALEVLDIVRKETPLGARISRQPRWRIADDMFRFWFRFILMDADRIADMGPEAYLESVSRALEKFMAPVFVRICTEYLWHCRRLEKAPVPFRSARRWWGRDERTKTEVEIDIVAETGDDRTLFGACCWTEKPVTEHVLLELDDLSQHHFRCRERHLWIFSRAGFTETCVEVAKRRPNVRLVTFAEMVREVEAYEAFKASDSDDPDA</sequence>
<dbReference type="EMBL" id="AFBQ01000283">
    <property type="protein sequence ID" value="EHY30752.1"/>
    <property type="molecule type" value="Genomic_DNA"/>
</dbReference>
<dbReference type="Pfam" id="PF03008">
    <property type="entry name" value="DUF234"/>
    <property type="match status" value="1"/>
</dbReference>
<dbReference type="Gene3D" id="3.40.50.300">
    <property type="entry name" value="P-loop containing nucleotide triphosphate hydrolases"/>
    <property type="match status" value="1"/>
</dbReference>
<evidence type="ECO:0000313" key="2">
    <source>
        <dbReference type="EMBL" id="EHY30752.1"/>
    </source>
</evidence>
<dbReference type="HOGENOM" id="CLU_041137_3_0_4"/>
<dbReference type="PANTHER" id="PTHR34704">
    <property type="entry name" value="ATPASE"/>
    <property type="match status" value="1"/>
</dbReference>
<dbReference type="SUPFAM" id="SSF52540">
    <property type="entry name" value="P-loop containing nucleoside triphosphate hydrolases"/>
    <property type="match status" value="1"/>
</dbReference>
<name>H3KGL3_9BURK</name>
<dbReference type="PANTHER" id="PTHR34704:SF1">
    <property type="entry name" value="ATPASE"/>
    <property type="match status" value="1"/>
</dbReference>
<evidence type="ECO:0000259" key="1">
    <source>
        <dbReference type="Pfam" id="PF03008"/>
    </source>
</evidence>
<dbReference type="AlphaFoldDB" id="H3KGL3"/>
<dbReference type="PATRIC" id="fig|762967.3.peg.1494"/>
<dbReference type="InterPro" id="IPR027417">
    <property type="entry name" value="P-loop_NTPase"/>
</dbReference>
<feature type="domain" description="DUF234" evidence="1">
    <location>
        <begin position="273"/>
        <end position="368"/>
    </location>
</feature>
<keyword evidence="3" id="KW-1185">Reference proteome</keyword>
<protein>
    <recommendedName>
        <fullName evidence="1">DUF234 domain-containing protein</fullName>
    </recommendedName>
</protein>
<dbReference type="InterPro" id="IPR011335">
    <property type="entry name" value="Restrct_endonuc-II-like"/>
</dbReference>
<dbReference type="STRING" id="762967.HMPREF9440_01895"/>
<dbReference type="Proteomes" id="UP000004956">
    <property type="component" value="Unassembled WGS sequence"/>
</dbReference>
<proteinExistence type="predicted"/>
<accession>H3KGL3</accession>
<organism evidence="2 3">
    <name type="scientific">Sutterella parvirubra YIT 11816</name>
    <dbReference type="NCBI Taxonomy" id="762967"/>
    <lineage>
        <taxon>Bacteria</taxon>
        <taxon>Pseudomonadati</taxon>
        <taxon>Pseudomonadota</taxon>
        <taxon>Betaproteobacteria</taxon>
        <taxon>Burkholderiales</taxon>
        <taxon>Sutterellaceae</taxon>
        <taxon>Sutterella</taxon>
    </lineage>
</organism>
<dbReference type="InterPro" id="IPR004256">
    <property type="entry name" value="DUF234"/>
</dbReference>